<comment type="caution">
    <text evidence="7">The sequence shown here is derived from an EMBL/GenBank/DDBJ whole genome shotgun (WGS) entry which is preliminary data.</text>
</comment>
<comment type="similarity">
    <text evidence="2">Belongs to the methyl-accepting chemotaxis (MCP) protein family.</text>
</comment>
<dbReference type="PROSITE" id="PS50111">
    <property type="entry name" value="CHEMOTAXIS_TRANSDUC_2"/>
    <property type="match status" value="1"/>
</dbReference>
<proteinExistence type="inferred from homology"/>
<dbReference type="InterPro" id="IPR003660">
    <property type="entry name" value="HAMP_dom"/>
</dbReference>
<dbReference type="InterPro" id="IPR004089">
    <property type="entry name" value="MCPsignal_dom"/>
</dbReference>
<keyword evidence="4" id="KW-1133">Transmembrane helix</keyword>
<dbReference type="Proteomes" id="UP000273083">
    <property type="component" value="Unassembled WGS sequence"/>
</dbReference>
<reference evidence="7 8" key="1">
    <citation type="submission" date="2018-11" db="EMBL/GenBank/DDBJ databases">
        <title>Genomic Encyclopedia of Type Strains, Phase IV (KMG-IV): sequencing the most valuable type-strain genomes for metagenomic binning, comparative biology and taxonomic classification.</title>
        <authorList>
            <person name="Goeker M."/>
        </authorList>
    </citation>
    <scope>NUCLEOTIDE SEQUENCE [LARGE SCALE GENOMIC DNA]</scope>
    <source>
        <strain evidence="7 8">DSM 26537</strain>
    </source>
</reference>
<dbReference type="Gene3D" id="1.10.287.950">
    <property type="entry name" value="Methyl-accepting chemotaxis protein"/>
    <property type="match status" value="1"/>
</dbReference>
<gene>
    <name evidence="7" type="ORF">EDD66_107123</name>
</gene>
<dbReference type="Pfam" id="PF00015">
    <property type="entry name" value="MCPsignal"/>
    <property type="match status" value="1"/>
</dbReference>
<dbReference type="GO" id="GO:0016020">
    <property type="term" value="C:membrane"/>
    <property type="evidence" value="ECO:0007669"/>
    <property type="project" value="InterPro"/>
</dbReference>
<dbReference type="SMART" id="SM00283">
    <property type="entry name" value="MA"/>
    <property type="match status" value="1"/>
</dbReference>
<sequence>MYRKHTKKIKTAEHAKHFKSIKTQLIIICILFAIVPLIIVNILSTKISKDTLRDTSNQLTVQIMNQAGINVTHYIDQTEKSLTKFTVTDLIQSNLLSNFYSTDLMKKMKAEKEIKDKIIYTESLDSTMSNISLIFRDGVILGNGTSIPKEDLVFVNSLNITDKYTWTSGLGSESEKVYILQQLTFLVDNEKQSCNLVVELNTDNLKTILDGIELPDSSSLSLLSDKDTQVHTKGNVHKSVLSQVWDTINKKESTGSFSSNDQMVTYYNLNNGWSLISLIPLSSLTKQLDFATFLIWLLIFLAGILAIIVGRYVANSFANPIILLMDLMKKAENGDMTVRAKVRGQNEITRLCQSFNHMFDNICALLRETKDVIHHTIMDTEKLTAAATNSVASFDQLSFSIEGIAEGTNNQAEDATEGSQAMSDLSDEIGKLLMTSKNIAKSNEGSKEMIHTATKSMDSLNDSMASSLKVVEEIRKSMNELSIFNKNVDSLMKLLDDISEQTNLLSLNASIEAARAGEAGKGFAVVAEEIRNLSEQSKNSTNIVRDNLLKMEQKTNDTFTFIEKSTLIFSTQETSVKNADETFRELVHNLLTVDTNLNDINLQLQGMQSLKNKTSEKILNIAALTEETAASAEQVKDLSNEQLDVIKDLSALSKELSDSMNTLNTSIQAFLL</sequence>
<dbReference type="SUPFAM" id="SSF58104">
    <property type="entry name" value="Methyl-accepting chemotaxis protein (MCP) signaling domain"/>
    <property type="match status" value="1"/>
</dbReference>
<dbReference type="GO" id="GO:0007165">
    <property type="term" value="P:signal transduction"/>
    <property type="evidence" value="ECO:0007669"/>
    <property type="project" value="UniProtKB-KW"/>
</dbReference>
<evidence type="ECO:0000256" key="1">
    <source>
        <dbReference type="ARBA" id="ARBA00023224"/>
    </source>
</evidence>
<evidence type="ECO:0000256" key="3">
    <source>
        <dbReference type="PROSITE-ProRule" id="PRU00284"/>
    </source>
</evidence>
<dbReference type="PANTHER" id="PTHR32089">
    <property type="entry name" value="METHYL-ACCEPTING CHEMOTAXIS PROTEIN MCPB"/>
    <property type="match status" value="1"/>
</dbReference>
<accession>A0A3N1XKG8</accession>
<dbReference type="AlphaFoldDB" id="A0A3N1XKG8"/>
<dbReference type="Pfam" id="PF00672">
    <property type="entry name" value="HAMP"/>
    <property type="match status" value="1"/>
</dbReference>
<protein>
    <submittedName>
        <fullName evidence="7">Methyl-accepting chemotaxis protein</fullName>
    </submittedName>
</protein>
<feature type="domain" description="Methyl-accepting transducer" evidence="5">
    <location>
        <begin position="386"/>
        <end position="636"/>
    </location>
</feature>
<name>A0A3N1XKG8_9FIRM</name>
<evidence type="ECO:0000259" key="5">
    <source>
        <dbReference type="PROSITE" id="PS50111"/>
    </source>
</evidence>
<dbReference type="EMBL" id="RJVG01000007">
    <property type="protein sequence ID" value="ROR27209.1"/>
    <property type="molecule type" value="Genomic_DNA"/>
</dbReference>
<evidence type="ECO:0000259" key="6">
    <source>
        <dbReference type="PROSITE" id="PS50885"/>
    </source>
</evidence>
<feature type="transmembrane region" description="Helical" evidence="4">
    <location>
        <begin position="293"/>
        <end position="314"/>
    </location>
</feature>
<feature type="transmembrane region" description="Helical" evidence="4">
    <location>
        <begin position="21"/>
        <end position="43"/>
    </location>
</feature>
<keyword evidence="8" id="KW-1185">Reference proteome</keyword>
<dbReference type="RefSeq" id="WP_123609904.1">
    <property type="nucleotide sequence ID" value="NZ_RJVG01000007.1"/>
</dbReference>
<evidence type="ECO:0000256" key="2">
    <source>
        <dbReference type="ARBA" id="ARBA00029447"/>
    </source>
</evidence>
<dbReference type="Gene3D" id="6.10.340.10">
    <property type="match status" value="1"/>
</dbReference>
<keyword evidence="4" id="KW-0472">Membrane</keyword>
<evidence type="ECO:0000313" key="8">
    <source>
        <dbReference type="Proteomes" id="UP000273083"/>
    </source>
</evidence>
<dbReference type="CDD" id="cd06225">
    <property type="entry name" value="HAMP"/>
    <property type="match status" value="1"/>
</dbReference>
<evidence type="ECO:0000256" key="4">
    <source>
        <dbReference type="SAM" id="Phobius"/>
    </source>
</evidence>
<keyword evidence="1 3" id="KW-0807">Transducer</keyword>
<feature type="domain" description="HAMP" evidence="6">
    <location>
        <begin position="315"/>
        <end position="367"/>
    </location>
</feature>
<organism evidence="7 8">
    <name type="scientific">Mobilisporobacter senegalensis</name>
    <dbReference type="NCBI Taxonomy" id="1329262"/>
    <lineage>
        <taxon>Bacteria</taxon>
        <taxon>Bacillati</taxon>
        <taxon>Bacillota</taxon>
        <taxon>Clostridia</taxon>
        <taxon>Lachnospirales</taxon>
        <taxon>Lachnospiraceae</taxon>
        <taxon>Mobilisporobacter</taxon>
    </lineage>
</organism>
<dbReference type="PANTHER" id="PTHR32089:SF112">
    <property type="entry name" value="LYSOZYME-LIKE PROTEIN-RELATED"/>
    <property type="match status" value="1"/>
</dbReference>
<dbReference type="SMART" id="SM00304">
    <property type="entry name" value="HAMP"/>
    <property type="match status" value="1"/>
</dbReference>
<evidence type="ECO:0000313" key="7">
    <source>
        <dbReference type="EMBL" id="ROR27209.1"/>
    </source>
</evidence>
<dbReference type="OrthoDB" id="9816519at2"/>
<dbReference type="PROSITE" id="PS50885">
    <property type="entry name" value="HAMP"/>
    <property type="match status" value="1"/>
</dbReference>
<keyword evidence="4" id="KW-0812">Transmembrane</keyword>